<evidence type="ECO:0000256" key="2">
    <source>
        <dbReference type="ARBA" id="ARBA00023027"/>
    </source>
</evidence>
<gene>
    <name evidence="5" type="ORF">HNP46_000710</name>
</gene>
<dbReference type="Proteomes" id="UP000566995">
    <property type="component" value="Unassembled WGS sequence"/>
</dbReference>
<dbReference type="GO" id="GO:0006635">
    <property type="term" value="P:fatty acid beta-oxidation"/>
    <property type="evidence" value="ECO:0007669"/>
    <property type="project" value="TreeGrafter"/>
</dbReference>
<accession>A0A7W7KGW8</accession>
<dbReference type="NCBIfam" id="NF006124">
    <property type="entry name" value="PRK08268.1"/>
    <property type="match status" value="1"/>
</dbReference>
<dbReference type="Pfam" id="PF00725">
    <property type="entry name" value="3HCDH"/>
    <property type="match status" value="2"/>
</dbReference>
<evidence type="ECO:0000259" key="3">
    <source>
        <dbReference type="Pfam" id="PF00725"/>
    </source>
</evidence>
<feature type="domain" description="3-hydroxyacyl-CoA dehydrogenase C-terminal" evidence="3">
    <location>
        <begin position="414"/>
        <end position="496"/>
    </location>
</feature>
<dbReference type="Pfam" id="PF02737">
    <property type="entry name" value="3HCDH_N"/>
    <property type="match status" value="1"/>
</dbReference>
<evidence type="ECO:0000313" key="5">
    <source>
        <dbReference type="EMBL" id="MBB4861873.1"/>
    </source>
</evidence>
<evidence type="ECO:0000259" key="4">
    <source>
        <dbReference type="Pfam" id="PF02737"/>
    </source>
</evidence>
<sequence length="507" mass="54981">MTESFHRIGVIGAGAMGRGIAQLFASAGLPVRLYDSTPQTVEQALAFNRELLERAVAKGRLAPDALAATMQRLLPTHSLDELADCDLLIEAIVEDLGAKQALLAELEKRAAPDAVLASNTSSLSVTRIAARCQHPQRVAGFHFFNPVTLMRIVEVVRGQLTDESVVRRLSRLAEQAGHFPAVSPDSPGFIVNHAGRAFSTEALRILGEGIASPAQIDRILRDGVGFRMGPFELLDLTGLDVSHAVMESLYQQFYQDPRYTPSALAAQRVAGGLLGRKTGEGFYRYRDGQQVHEPEQQHDSVLLNRPYWLDSQDPELRHRVAAILTLGGVVLETGEAPSSRAICLVTPLGVDASTRIDALGLPPERSLALETFTELDRRRVLMRQPALDPALEAQARQALGSDGVPVEVINDSPGFISQRIVAGIVNLGGEIAQRGIATPVTLDRAVQLALGYPLGPLAFGEHYGAARILTILQGLQACYGEARYRPSPWLRRRVQLDLPLHSPDAAE</sequence>
<dbReference type="SUPFAM" id="SSF51735">
    <property type="entry name" value="NAD(P)-binding Rossmann-fold domains"/>
    <property type="match status" value="1"/>
</dbReference>
<dbReference type="InterPro" id="IPR008927">
    <property type="entry name" value="6-PGluconate_DH-like_C_sf"/>
</dbReference>
<dbReference type="EMBL" id="JACHLI010000002">
    <property type="protein sequence ID" value="MBB4861873.1"/>
    <property type="molecule type" value="Genomic_DNA"/>
</dbReference>
<name>A0A7W7KGW8_PSENT</name>
<organism evidence="5 6">
    <name type="scientific">Pseudomonas nitroreducens</name>
    <dbReference type="NCBI Taxonomy" id="46680"/>
    <lineage>
        <taxon>Bacteria</taxon>
        <taxon>Pseudomonadati</taxon>
        <taxon>Pseudomonadota</taxon>
        <taxon>Gammaproteobacteria</taxon>
        <taxon>Pseudomonadales</taxon>
        <taxon>Pseudomonadaceae</taxon>
        <taxon>Pseudomonas</taxon>
    </lineage>
</organism>
<reference evidence="5 6" key="1">
    <citation type="submission" date="2020-08" db="EMBL/GenBank/DDBJ databases">
        <title>Functional genomics of gut bacteria from endangered species of beetles.</title>
        <authorList>
            <person name="Carlos-Shanley C."/>
        </authorList>
    </citation>
    <scope>NUCLEOTIDE SEQUENCE [LARGE SCALE GENOMIC DNA]</scope>
    <source>
        <strain evidence="5 6">S00179</strain>
    </source>
</reference>
<dbReference type="GO" id="GO:0070403">
    <property type="term" value="F:NAD+ binding"/>
    <property type="evidence" value="ECO:0007669"/>
    <property type="project" value="InterPro"/>
</dbReference>
<evidence type="ECO:0000313" key="6">
    <source>
        <dbReference type="Proteomes" id="UP000566995"/>
    </source>
</evidence>
<evidence type="ECO:0000256" key="1">
    <source>
        <dbReference type="ARBA" id="ARBA00023002"/>
    </source>
</evidence>
<dbReference type="Gene3D" id="3.40.50.720">
    <property type="entry name" value="NAD(P)-binding Rossmann-like Domain"/>
    <property type="match status" value="1"/>
</dbReference>
<feature type="domain" description="3-hydroxyacyl-CoA dehydrogenase C-terminal" evidence="3">
    <location>
        <begin position="188"/>
        <end position="285"/>
    </location>
</feature>
<dbReference type="InterPro" id="IPR006176">
    <property type="entry name" value="3-OHacyl-CoA_DH_NAD-bd"/>
</dbReference>
<dbReference type="SUPFAM" id="SSF48179">
    <property type="entry name" value="6-phosphogluconate dehydrogenase C-terminal domain-like"/>
    <property type="match status" value="2"/>
</dbReference>
<protein>
    <submittedName>
        <fullName evidence="5">3-hydroxybutyryl-CoA dehydrogenase</fullName>
        <ecNumber evidence="5">1.1.1.157</ecNumber>
    </submittedName>
</protein>
<dbReference type="PANTHER" id="PTHR48075:SF5">
    <property type="entry name" value="3-HYDROXYBUTYRYL-COA DEHYDROGENASE"/>
    <property type="match status" value="1"/>
</dbReference>
<keyword evidence="2" id="KW-0520">NAD</keyword>
<dbReference type="RefSeq" id="WP_184586118.1">
    <property type="nucleotide sequence ID" value="NZ_JACHLI010000002.1"/>
</dbReference>
<dbReference type="GO" id="GO:0008691">
    <property type="term" value="F:3-hydroxybutyryl-CoA dehydrogenase activity"/>
    <property type="evidence" value="ECO:0007669"/>
    <property type="project" value="UniProtKB-EC"/>
</dbReference>
<proteinExistence type="predicted"/>
<comment type="caution">
    <text evidence="5">The sequence shown here is derived from an EMBL/GenBank/DDBJ whole genome shotgun (WGS) entry which is preliminary data.</text>
</comment>
<dbReference type="InterPro" id="IPR006108">
    <property type="entry name" value="3HC_DH_C"/>
</dbReference>
<dbReference type="InterPro" id="IPR036291">
    <property type="entry name" value="NAD(P)-bd_dom_sf"/>
</dbReference>
<feature type="domain" description="3-hydroxyacyl-CoA dehydrogenase NAD binding" evidence="4">
    <location>
        <begin position="8"/>
        <end position="182"/>
    </location>
</feature>
<dbReference type="InterPro" id="IPR013328">
    <property type="entry name" value="6PGD_dom2"/>
</dbReference>
<keyword evidence="1 5" id="KW-0560">Oxidoreductase</keyword>
<dbReference type="Gene3D" id="1.10.1040.10">
    <property type="entry name" value="N-(1-d-carboxylethyl)-l-norvaline Dehydrogenase, domain 2"/>
    <property type="match status" value="2"/>
</dbReference>
<dbReference type="AlphaFoldDB" id="A0A7W7KGW8"/>
<dbReference type="FunFam" id="3.40.50.720:FF:000009">
    <property type="entry name" value="Fatty oxidation complex, alpha subunit"/>
    <property type="match status" value="1"/>
</dbReference>
<dbReference type="EC" id="1.1.1.157" evidence="5"/>
<dbReference type="PANTHER" id="PTHR48075">
    <property type="entry name" value="3-HYDROXYACYL-COA DEHYDROGENASE FAMILY PROTEIN"/>
    <property type="match status" value="1"/>
</dbReference>